<dbReference type="Gene3D" id="3.40.50.150">
    <property type="entry name" value="Vaccinia Virus protein VP39"/>
    <property type="match status" value="1"/>
</dbReference>
<keyword evidence="2" id="KW-0489">Methyltransferase</keyword>
<dbReference type="GO" id="GO:0032259">
    <property type="term" value="P:methylation"/>
    <property type="evidence" value="ECO:0007669"/>
    <property type="project" value="UniProtKB-KW"/>
</dbReference>
<reference evidence="2 3" key="1">
    <citation type="submission" date="2024-09" db="EMBL/GenBank/DDBJ databases">
        <authorList>
            <person name="Sun Q."/>
            <person name="Mori K."/>
        </authorList>
    </citation>
    <scope>NUCLEOTIDE SEQUENCE [LARGE SCALE GENOMIC DNA]</scope>
    <source>
        <strain evidence="2 3">JCM 14321</strain>
    </source>
</reference>
<dbReference type="SUPFAM" id="SSF53335">
    <property type="entry name" value="S-adenosyl-L-methionine-dependent methyltransferases"/>
    <property type="match status" value="1"/>
</dbReference>
<keyword evidence="2" id="KW-0808">Transferase</keyword>
<comment type="caution">
    <text evidence="2">The sequence shown here is derived from an EMBL/GenBank/DDBJ whole genome shotgun (WGS) entry which is preliminary data.</text>
</comment>
<dbReference type="Pfam" id="PF13578">
    <property type="entry name" value="Methyltransf_24"/>
    <property type="match status" value="1"/>
</dbReference>
<proteinExistence type="predicted"/>
<dbReference type="EC" id="2.1.1.-" evidence="2"/>
<evidence type="ECO:0000256" key="1">
    <source>
        <dbReference type="SAM" id="Phobius"/>
    </source>
</evidence>
<sequence>MTKMQRLRTVMPRTRTGRAIAGLIIGAIVVAASALAYELFGGIALAVAIGAIGALLVIVAARVEVQARRVLAKQDVQTLKQLRRIQQDGQAVQHELGRLRATLVESELAVLEAQAGVSEMRGTVATKADLQFHYAQVQAAINLFGQFEVGASVPQMRGWAASPDVLLRLVDLVRARQPRLILECGSGVSTFWLAMAARKYSPGSKVIALESSEKYALRTEALIEAHGLGAFAEVRRAPLEEWDGVGTWYSRDALRGVSDIDLLFVDGPPESTGPLARRPAMRVLHDLLSSDAVIIMDDMKRPDEQATVASWQREFGPLIESEFDVEKGASLLTRASEG</sequence>
<organism evidence="2 3">
    <name type="scientific">Agromyces lapidis</name>
    <dbReference type="NCBI Taxonomy" id="279574"/>
    <lineage>
        <taxon>Bacteria</taxon>
        <taxon>Bacillati</taxon>
        <taxon>Actinomycetota</taxon>
        <taxon>Actinomycetes</taxon>
        <taxon>Micrococcales</taxon>
        <taxon>Microbacteriaceae</taxon>
        <taxon>Agromyces</taxon>
    </lineage>
</organism>
<accession>A0ABV5SRM5</accession>
<feature type="transmembrane region" description="Helical" evidence="1">
    <location>
        <begin position="20"/>
        <end position="37"/>
    </location>
</feature>
<dbReference type="PANTHER" id="PTHR43167:SF1">
    <property type="entry name" value="PUTATIVE (AFU_ORTHOLOGUE AFUA_6G01830)-RELATED"/>
    <property type="match status" value="1"/>
</dbReference>
<feature type="transmembrane region" description="Helical" evidence="1">
    <location>
        <begin position="43"/>
        <end position="63"/>
    </location>
</feature>
<dbReference type="Proteomes" id="UP001589667">
    <property type="component" value="Unassembled WGS sequence"/>
</dbReference>
<name>A0ABV5SRM5_9MICO</name>
<evidence type="ECO:0000313" key="3">
    <source>
        <dbReference type="Proteomes" id="UP001589667"/>
    </source>
</evidence>
<keyword evidence="3" id="KW-1185">Reference proteome</keyword>
<dbReference type="RefSeq" id="WP_170296094.1">
    <property type="nucleotide sequence ID" value="NZ_BAAANI010000002.1"/>
</dbReference>
<keyword evidence="1" id="KW-0812">Transmembrane</keyword>
<dbReference type="PANTHER" id="PTHR43167">
    <property type="entry name" value="PUTATIVE (AFU_ORTHOLOGUE AFUA_6G01830)-RELATED"/>
    <property type="match status" value="1"/>
</dbReference>
<evidence type="ECO:0000313" key="2">
    <source>
        <dbReference type="EMBL" id="MFB9642842.1"/>
    </source>
</evidence>
<gene>
    <name evidence="2" type="ORF">ACFFQV_11135</name>
</gene>
<dbReference type="InterPro" id="IPR029063">
    <property type="entry name" value="SAM-dependent_MTases_sf"/>
</dbReference>
<protein>
    <submittedName>
        <fullName evidence="2">O-methyltransferase</fullName>
        <ecNumber evidence="2">2.1.1.-</ecNumber>
    </submittedName>
</protein>
<dbReference type="GO" id="GO:0008168">
    <property type="term" value="F:methyltransferase activity"/>
    <property type="evidence" value="ECO:0007669"/>
    <property type="project" value="UniProtKB-KW"/>
</dbReference>
<dbReference type="EMBL" id="JBHMBL010000002">
    <property type="protein sequence ID" value="MFB9642842.1"/>
    <property type="molecule type" value="Genomic_DNA"/>
</dbReference>
<keyword evidence="1" id="KW-1133">Transmembrane helix</keyword>
<keyword evidence="1" id="KW-0472">Membrane</keyword>